<comment type="function">
    <text evidence="4">Involved in correct processing of both the 5' and 3' ends of 23S rRNA precursor. Processes 30S rRNA precursor transcript even in absence of ribonuclease 3 (Rnc); Rnc processes 30S rRNA into smaller rRNA precursors.</text>
</comment>
<evidence type="ECO:0000256" key="1">
    <source>
        <dbReference type="ARBA" id="ARBA00022722"/>
    </source>
</evidence>
<dbReference type="HAMAP" id="MF_01468">
    <property type="entry name" value="RNase_Mini_III"/>
    <property type="match status" value="1"/>
</dbReference>
<keyword evidence="4" id="KW-0699">rRNA-binding</keyword>
<evidence type="ECO:0000256" key="2">
    <source>
        <dbReference type="ARBA" id="ARBA00022759"/>
    </source>
</evidence>
<dbReference type="PIRSF" id="PIRSF005520">
    <property type="entry name" value="UCP005520"/>
    <property type="match status" value="1"/>
</dbReference>
<reference evidence="6 7" key="1">
    <citation type="submission" date="2023-01" db="EMBL/GenBank/DDBJ databases">
        <authorList>
            <person name="Lee S.H."/>
            <person name="Jung H.S."/>
            <person name="Yun J.U."/>
        </authorList>
    </citation>
    <scope>NUCLEOTIDE SEQUENCE [LARGE SCALE GENOMIC DNA]</scope>
    <source>
        <strain evidence="6 7">CBA3646</strain>
    </source>
</reference>
<dbReference type="RefSeq" id="WP_271191066.1">
    <property type="nucleotide sequence ID" value="NZ_CP115667.1"/>
</dbReference>
<keyword evidence="1 4" id="KW-0540">Nuclease</keyword>
<name>A0ABY7QRW8_9FIRM</name>
<keyword evidence="2 4" id="KW-0255">Endonuclease</keyword>
<dbReference type="PANTHER" id="PTHR34276">
    <property type="entry name" value="MINI-RIBONUCLEASE 3"/>
    <property type="match status" value="1"/>
</dbReference>
<evidence type="ECO:0000259" key="5">
    <source>
        <dbReference type="Pfam" id="PF00636"/>
    </source>
</evidence>
<evidence type="ECO:0000256" key="3">
    <source>
        <dbReference type="ARBA" id="ARBA00022801"/>
    </source>
</evidence>
<keyword evidence="4" id="KW-0690">Ribosome biogenesis</keyword>
<feature type="active site" evidence="4">
    <location>
        <position position="32"/>
    </location>
</feature>
<evidence type="ECO:0000313" key="6">
    <source>
        <dbReference type="EMBL" id="WBW49534.1"/>
    </source>
</evidence>
<keyword evidence="4" id="KW-0460">Magnesium</keyword>
<dbReference type="EC" id="3.1.26.-" evidence="4"/>
<dbReference type="SUPFAM" id="SSF69065">
    <property type="entry name" value="RNase III domain-like"/>
    <property type="match status" value="1"/>
</dbReference>
<dbReference type="Proteomes" id="UP001210339">
    <property type="component" value="Chromosome"/>
</dbReference>
<dbReference type="InterPro" id="IPR000999">
    <property type="entry name" value="RNase_III_dom"/>
</dbReference>
<keyword evidence="4" id="KW-0694">RNA-binding</keyword>
<dbReference type="EMBL" id="CP115667">
    <property type="protein sequence ID" value="WBW49534.1"/>
    <property type="molecule type" value="Genomic_DNA"/>
</dbReference>
<dbReference type="InterPro" id="IPR008226">
    <property type="entry name" value="Mini3_fam"/>
</dbReference>
<gene>
    <name evidence="4" type="primary">mrnC</name>
    <name evidence="6" type="ORF">O6R05_05860</name>
</gene>
<keyword evidence="4" id="KW-0963">Cytoplasm</keyword>
<dbReference type="InterPro" id="IPR036389">
    <property type="entry name" value="RNase_III_sf"/>
</dbReference>
<comment type="similarity">
    <text evidence="4">Belongs to the MrnC RNase family.</text>
</comment>
<evidence type="ECO:0000313" key="7">
    <source>
        <dbReference type="Proteomes" id="UP001210339"/>
    </source>
</evidence>
<dbReference type="Pfam" id="PF00636">
    <property type="entry name" value="Ribonuclease_3"/>
    <property type="match status" value="1"/>
</dbReference>
<organism evidence="6 7">
    <name type="scientific">Peptoniphilus equinus</name>
    <dbReference type="NCBI Taxonomy" id="3016343"/>
    <lineage>
        <taxon>Bacteria</taxon>
        <taxon>Bacillati</taxon>
        <taxon>Bacillota</taxon>
        <taxon>Tissierellia</taxon>
        <taxon>Tissierellales</taxon>
        <taxon>Peptoniphilaceae</taxon>
        <taxon>Peptoniphilus</taxon>
    </lineage>
</organism>
<proteinExistence type="inferred from homology"/>
<accession>A0ABY7QRW8</accession>
<feature type="domain" description="RNase III" evidence="5">
    <location>
        <begin position="26"/>
        <end position="120"/>
    </location>
</feature>
<comment type="subcellular location">
    <subcellularLocation>
        <location evidence="4">Cytoplasm</location>
    </subcellularLocation>
</comment>
<evidence type="ECO:0000256" key="4">
    <source>
        <dbReference type="HAMAP-Rule" id="MF_01468"/>
    </source>
</evidence>
<keyword evidence="4" id="KW-0698">rRNA processing</keyword>
<keyword evidence="3 4" id="KW-0378">Hydrolase</keyword>
<dbReference type="Gene3D" id="1.10.1520.10">
    <property type="entry name" value="Ribonuclease III domain"/>
    <property type="match status" value="1"/>
</dbReference>
<comment type="subunit">
    <text evidence="4">Homodimer.</text>
</comment>
<keyword evidence="7" id="KW-1185">Reference proteome</keyword>
<protein>
    <recommendedName>
        <fullName evidence="4">Mini-ribonuclease 3</fullName>
        <shortName evidence="4">Mini-3</shortName>
        <shortName evidence="4">Mini-RNase 3</shortName>
        <ecNumber evidence="4">3.1.26.-</ecNumber>
    </recommendedName>
    <alternativeName>
        <fullName evidence="4">Mini-RNase III</fullName>
        <shortName evidence="4">Mini-III</shortName>
    </alternativeName>
</protein>
<sequence>MEKSLSFLAFSKGYTETSIREVSPLALAFLGDSVFELLVRTKLLDRNLNPKRLHIQAIGFVKAKAQAAFMASIVDELTDEELAVYKRGRNANPHTTPKNQTLKDYRDATGLETLFGYLYLLDRAERIAFLFNKIMETREI</sequence>
<comment type="cofactor">
    <cofactor evidence="4">
        <name>Mg(2+)</name>
        <dbReference type="ChEBI" id="CHEBI:18420"/>
    </cofactor>
</comment>
<dbReference type="PANTHER" id="PTHR34276:SF1">
    <property type="entry name" value="MINI-RIBONUCLEASE 3"/>
    <property type="match status" value="1"/>
</dbReference>